<feature type="compositionally biased region" description="Polar residues" evidence="1">
    <location>
        <begin position="25"/>
        <end position="34"/>
    </location>
</feature>
<dbReference type="AlphaFoldDB" id="A0AAD5WFE2"/>
<evidence type="ECO:0000313" key="2">
    <source>
        <dbReference type="EMBL" id="KAJ1368165.1"/>
    </source>
</evidence>
<reference evidence="2" key="1">
    <citation type="submission" date="2021-06" db="EMBL/GenBank/DDBJ databases">
        <title>Parelaphostrongylus tenuis whole genome reference sequence.</title>
        <authorList>
            <person name="Garwood T.J."/>
            <person name="Larsen P.A."/>
            <person name="Fountain-Jones N.M."/>
            <person name="Garbe J.R."/>
            <person name="Macchietto M.G."/>
            <person name="Kania S.A."/>
            <person name="Gerhold R.W."/>
            <person name="Richards J.E."/>
            <person name="Wolf T.M."/>
        </authorList>
    </citation>
    <scope>NUCLEOTIDE SEQUENCE</scope>
    <source>
        <strain evidence="2">MNPRO001-30</strain>
        <tissue evidence="2">Meninges</tissue>
    </source>
</reference>
<comment type="caution">
    <text evidence="2">The sequence shown here is derived from an EMBL/GenBank/DDBJ whole genome shotgun (WGS) entry which is preliminary data.</text>
</comment>
<accession>A0AAD5WFE2</accession>
<feature type="compositionally biased region" description="Basic and acidic residues" evidence="1">
    <location>
        <begin position="37"/>
        <end position="55"/>
    </location>
</feature>
<gene>
    <name evidence="2" type="ORF">KIN20_029240</name>
</gene>
<dbReference type="EMBL" id="JAHQIW010006100">
    <property type="protein sequence ID" value="KAJ1368165.1"/>
    <property type="molecule type" value="Genomic_DNA"/>
</dbReference>
<sequence>MESLDGKRVFPHSSMGKVGGPVPEQNYSNGNSNADGRPPRQNEKELLQYRGKRPDGTWCTDESNISSAHPEEIELSDWTTSHFHSDSEHVMFEMDSSVDKEVNVRRGPVKKELLQYRGKLPDGTWYTDESSGGSSRPGENEVPSEFSKFIAVTIVN</sequence>
<feature type="region of interest" description="Disordered" evidence="1">
    <location>
        <begin position="1"/>
        <end position="73"/>
    </location>
</feature>
<organism evidence="2 3">
    <name type="scientific">Parelaphostrongylus tenuis</name>
    <name type="common">Meningeal worm</name>
    <dbReference type="NCBI Taxonomy" id="148309"/>
    <lineage>
        <taxon>Eukaryota</taxon>
        <taxon>Metazoa</taxon>
        <taxon>Ecdysozoa</taxon>
        <taxon>Nematoda</taxon>
        <taxon>Chromadorea</taxon>
        <taxon>Rhabditida</taxon>
        <taxon>Rhabditina</taxon>
        <taxon>Rhabditomorpha</taxon>
        <taxon>Strongyloidea</taxon>
        <taxon>Metastrongylidae</taxon>
        <taxon>Parelaphostrongylus</taxon>
    </lineage>
</organism>
<keyword evidence="3" id="KW-1185">Reference proteome</keyword>
<protein>
    <submittedName>
        <fullName evidence="2">Uncharacterized protein</fullName>
    </submittedName>
</protein>
<feature type="region of interest" description="Disordered" evidence="1">
    <location>
        <begin position="121"/>
        <end position="143"/>
    </location>
</feature>
<name>A0AAD5WFE2_PARTN</name>
<evidence type="ECO:0000313" key="3">
    <source>
        <dbReference type="Proteomes" id="UP001196413"/>
    </source>
</evidence>
<dbReference type="Proteomes" id="UP001196413">
    <property type="component" value="Unassembled WGS sequence"/>
</dbReference>
<proteinExistence type="predicted"/>
<evidence type="ECO:0000256" key="1">
    <source>
        <dbReference type="SAM" id="MobiDB-lite"/>
    </source>
</evidence>